<feature type="transmembrane region" description="Helical" evidence="6">
    <location>
        <begin position="562"/>
        <end position="592"/>
    </location>
</feature>
<feature type="transmembrane region" description="Helical" evidence="6">
    <location>
        <begin position="343"/>
        <end position="361"/>
    </location>
</feature>
<dbReference type="EMBL" id="MCGT01000013">
    <property type="protein sequence ID" value="ORX54388.1"/>
    <property type="molecule type" value="Genomic_DNA"/>
</dbReference>
<keyword evidence="3 6" id="KW-0812">Transmembrane</keyword>
<sequence>MEDTEATSTVENVVSQPDEKLLRFIYQLEQEQYDVSKATDLFKTALNAHLEEIISFYKDKEATLAICFDDPDHPQEDLADLEKATPLPRQGWTTRDDLTAYMHTLNERQLHVALLDLDAFVSAHRASLDKLLCLFDIVFPTASLYTDYQPTIASAYPFLPAPTARRLRWISHVHNKKKDSAIVTVSALAVALQPLSHHQDKECQVQINTTSYSPSKLSSRSPTSRFTPPAWLTTLAAHVQPFLCLAFCLIVFAILLNLDLFHHREENYCFALLLLAALLWATEAIPLFATSLMLPFLIVLLGSMFSSTIVMLLSGFALATAFQKYGLARAFAVHILSRVGSRPATVLLTIMLIAAFLSMWISNVATPVLCYSLIQPLLQQQRLPCFVLGIALASSLAGMLTPISSPQNIITLGYMPGFGWGWLAVSLPVSLISILFCWLLLLVVYRPQGRLPPLTLDPDEKIPTTPASQRWQQTTVLLVTLITVLLWCTETMMHQFIGGAGVIACIPLFVLFGSGLLNKDDLQHEFLWPVVVLAQGGMALGEAVAASGLLQDIALHIKDMVVAMPLMAILSVFSMLILVFATFVSHTVAALIIIPIVQQVGQQLPEPHPNLLVMGAGLACSTACALSISGYPNMVGANLEDKHGRPYLTSKDFLIVGIPTSLFSTLLVVTMGYAIMVTFGF</sequence>
<dbReference type="Pfam" id="PF03600">
    <property type="entry name" value="CitMHS"/>
    <property type="match status" value="1"/>
</dbReference>
<dbReference type="AlphaFoldDB" id="A0A1X2GJC9"/>
<dbReference type="CDD" id="cd01115">
    <property type="entry name" value="SLC13_permease"/>
    <property type="match status" value="1"/>
</dbReference>
<proteinExistence type="predicted"/>
<dbReference type="GO" id="GO:0006797">
    <property type="term" value="P:polyphosphate metabolic process"/>
    <property type="evidence" value="ECO:0007669"/>
    <property type="project" value="TreeGrafter"/>
</dbReference>
<feature type="transmembrane region" description="Helical" evidence="6">
    <location>
        <begin position="653"/>
        <end position="676"/>
    </location>
</feature>
<dbReference type="STRING" id="101127.A0A1X2GJC9"/>
<keyword evidence="4 6" id="KW-1133">Transmembrane helix</keyword>
<organism evidence="8 9">
    <name type="scientific">Hesseltinella vesiculosa</name>
    <dbReference type="NCBI Taxonomy" id="101127"/>
    <lineage>
        <taxon>Eukaryota</taxon>
        <taxon>Fungi</taxon>
        <taxon>Fungi incertae sedis</taxon>
        <taxon>Mucoromycota</taxon>
        <taxon>Mucoromycotina</taxon>
        <taxon>Mucoromycetes</taxon>
        <taxon>Mucorales</taxon>
        <taxon>Cunninghamellaceae</taxon>
        <taxon>Hesseltinella</taxon>
    </lineage>
</organism>
<comment type="caution">
    <text evidence="8">The sequence shown here is derived from an EMBL/GenBank/DDBJ whole genome shotgun (WGS) entry which is preliminary data.</text>
</comment>
<evidence type="ECO:0000256" key="2">
    <source>
        <dbReference type="ARBA" id="ARBA00022448"/>
    </source>
</evidence>
<comment type="subcellular location">
    <subcellularLocation>
        <location evidence="1">Membrane</location>
        <topology evidence="1">Multi-pass membrane protein</topology>
    </subcellularLocation>
</comment>
<feature type="domain" description="Citrate transporter-like" evidence="7">
    <location>
        <begin position="278"/>
        <end position="616"/>
    </location>
</feature>
<accession>A0A1X2GJC9</accession>
<feature type="transmembrane region" description="Helical" evidence="6">
    <location>
        <begin position="420"/>
        <end position="445"/>
    </location>
</feature>
<dbReference type="GO" id="GO:0005315">
    <property type="term" value="F:phosphate transmembrane transporter activity"/>
    <property type="evidence" value="ECO:0007669"/>
    <property type="project" value="TreeGrafter"/>
</dbReference>
<dbReference type="Proteomes" id="UP000242146">
    <property type="component" value="Unassembled WGS sequence"/>
</dbReference>
<evidence type="ECO:0000256" key="3">
    <source>
        <dbReference type="ARBA" id="ARBA00022692"/>
    </source>
</evidence>
<dbReference type="GO" id="GO:0006817">
    <property type="term" value="P:phosphate ion transport"/>
    <property type="evidence" value="ECO:0007669"/>
    <property type="project" value="TreeGrafter"/>
</dbReference>
<dbReference type="PANTHER" id="PTHR10283">
    <property type="entry name" value="SOLUTE CARRIER FAMILY 13 MEMBER"/>
    <property type="match status" value="1"/>
</dbReference>
<feature type="transmembrane region" description="Helical" evidence="6">
    <location>
        <begin position="496"/>
        <end position="514"/>
    </location>
</feature>
<evidence type="ECO:0000256" key="4">
    <source>
        <dbReference type="ARBA" id="ARBA00022989"/>
    </source>
</evidence>
<dbReference type="InterPro" id="IPR004680">
    <property type="entry name" value="Cit_transptr-like_dom"/>
</dbReference>
<feature type="transmembrane region" description="Helical" evidence="6">
    <location>
        <begin position="268"/>
        <end position="289"/>
    </location>
</feature>
<evidence type="ECO:0000256" key="6">
    <source>
        <dbReference type="SAM" id="Phobius"/>
    </source>
</evidence>
<dbReference type="OrthoDB" id="10260443at2759"/>
<dbReference type="PANTHER" id="PTHR10283:SF92">
    <property type="entry name" value="LOW-AFFINITY PHOSPHATE TRANSPORTER PHO91"/>
    <property type="match status" value="1"/>
</dbReference>
<feature type="transmembrane region" description="Helical" evidence="6">
    <location>
        <begin position="526"/>
        <end position="550"/>
    </location>
</feature>
<dbReference type="GO" id="GO:0005886">
    <property type="term" value="C:plasma membrane"/>
    <property type="evidence" value="ECO:0007669"/>
    <property type="project" value="TreeGrafter"/>
</dbReference>
<evidence type="ECO:0000256" key="1">
    <source>
        <dbReference type="ARBA" id="ARBA00004141"/>
    </source>
</evidence>
<evidence type="ECO:0000313" key="8">
    <source>
        <dbReference type="EMBL" id="ORX54388.1"/>
    </source>
</evidence>
<evidence type="ECO:0000256" key="5">
    <source>
        <dbReference type="ARBA" id="ARBA00023136"/>
    </source>
</evidence>
<evidence type="ECO:0000259" key="7">
    <source>
        <dbReference type="Pfam" id="PF03600"/>
    </source>
</evidence>
<feature type="transmembrane region" description="Helical" evidence="6">
    <location>
        <begin position="230"/>
        <end position="256"/>
    </location>
</feature>
<feature type="transmembrane region" description="Helical" evidence="6">
    <location>
        <begin position="612"/>
        <end position="632"/>
    </location>
</feature>
<feature type="transmembrane region" description="Helical" evidence="6">
    <location>
        <begin position="295"/>
        <end position="322"/>
    </location>
</feature>
<keyword evidence="5 6" id="KW-0472">Membrane</keyword>
<evidence type="ECO:0000313" key="9">
    <source>
        <dbReference type="Proteomes" id="UP000242146"/>
    </source>
</evidence>
<keyword evidence="2" id="KW-0813">Transport</keyword>
<gene>
    <name evidence="8" type="ORF">DM01DRAFT_1335534</name>
</gene>
<name>A0A1X2GJC9_9FUNG</name>
<keyword evidence="9" id="KW-1185">Reference proteome</keyword>
<protein>
    <recommendedName>
        <fullName evidence="7">Citrate transporter-like domain-containing protein</fullName>
    </recommendedName>
</protein>
<reference evidence="8 9" key="1">
    <citation type="submission" date="2016-07" db="EMBL/GenBank/DDBJ databases">
        <title>Pervasive Adenine N6-methylation of Active Genes in Fungi.</title>
        <authorList>
            <consortium name="DOE Joint Genome Institute"/>
            <person name="Mondo S.J."/>
            <person name="Dannebaum R.O."/>
            <person name="Kuo R.C."/>
            <person name="Labutti K."/>
            <person name="Haridas S."/>
            <person name="Kuo A."/>
            <person name="Salamov A."/>
            <person name="Ahrendt S.R."/>
            <person name="Lipzen A."/>
            <person name="Sullivan W."/>
            <person name="Andreopoulos W.B."/>
            <person name="Clum A."/>
            <person name="Lindquist E."/>
            <person name="Daum C."/>
            <person name="Ramamoorthy G.K."/>
            <person name="Gryganskyi A."/>
            <person name="Culley D."/>
            <person name="Magnuson J.K."/>
            <person name="James T.Y."/>
            <person name="O'Malley M.A."/>
            <person name="Stajich J.E."/>
            <person name="Spatafora J.W."/>
            <person name="Visel A."/>
            <person name="Grigoriev I.V."/>
        </authorList>
    </citation>
    <scope>NUCLEOTIDE SEQUENCE [LARGE SCALE GENOMIC DNA]</scope>
    <source>
        <strain evidence="8 9">NRRL 3301</strain>
    </source>
</reference>